<dbReference type="AlphaFoldDB" id="A0A218W1F6"/>
<sequence length="129" mass="14798">MYGQVKDSASKFGMPLSLAAQREIDRSKIGVFGYRDLPCYGHIGHTIFLSIAMVSFRFHINYLIIEKEQRVVMTLRGLLNSASWLSWLTSNANITIASLMFTVLFGMTFQFDFFLNNGFVVVFLLFFIF</sequence>
<accession>A0A218W1F6</accession>
<keyword evidence="1" id="KW-0472">Membrane</keyword>
<reference evidence="3" key="1">
    <citation type="journal article" date="2017" name="Plant J.">
        <title>The pomegranate (Punica granatum L.) genome and the genomics of punicalagin biosynthesis.</title>
        <authorList>
            <person name="Qin G."/>
            <person name="Xu C."/>
            <person name="Ming R."/>
            <person name="Tang H."/>
            <person name="Guyot R."/>
            <person name="Kramer E.M."/>
            <person name="Hu Y."/>
            <person name="Yi X."/>
            <person name="Qi Y."/>
            <person name="Xu X."/>
            <person name="Gao Z."/>
            <person name="Pan H."/>
            <person name="Jian J."/>
            <person name="Tian Y."/>
            <person name="Yue Z."/>
            <person name="Xu Y."/>
        </authorList>
    </citation>
    <scope>NUCLEOTIDE SEQUENCE [LARGE SCALE GENOMIC DNA]</scope>
    <source>
        <strain evidence="3">cv. Dabenzi</strain>
    </source>
</reference>
<protein>
    <submittedName>
        <fullName evidence="2">Uncharacterized protein</fullName>
    </submittedName>
</protein>
<keyword evidence="1" id="KW-0812">Transmembrane</keyword>
<name>A0A218W1F6_PUNGR</name>
<keyword evidence="1" id="KW-1133">Transmembrane helix</keyword>
<feature type="transmembrane region" description="Helical" evidence="1">
    <location>
        <begin position="84"/>
        <end position="105"/>
    </location>
</feature>
<evidence type="ECO:0000313" key="2">
    <source>
        <dbReference type="EMBL" id="OWM66585.1"/>
    </source>
</evidence>
<dbReference type="Proteomes" id="UP000197138">
    <property type="component" value="Unassembled WGS sequence"/>
</dbReference>
<dbReference type="EMBL" id="MTKT01005554">
    <property type="protein sequence ID" value="OWM66585.1"/>
    <property type="molecule type" value="Genomic_DNA"/>
</dbReference>
<proteinExistence type="predicted"/>
<organism evidence="2 3">
    <name type="scientific">Punica granatum</name>
    <name type="common">Pomegranate</name>
    <dbReference type="NCBI Taxonomy" id="22663"/>
    <lineage>
        <taxon>Eukaryota</taxon>
        <taxon>Viridiplantae</taxon>
        <taxon>Streptophyta</taxon>
        <taxon>Embryophyta</taxon>
        <taxon>Tracheophyta</taxon>
        <taxon>Spermatophyta</taxon>
        <taxon>Magnoliopsida</taxon>
        <taxon>eudicotyledons</taxon>
        <taxon>Gunneridae</taxon>
        <taxon>Pentapetalae</taxon>
        <taxon>rosids</taxon>
        <taxon>malvids</taxon>
        <taxon>Myrtales</taxon>
        <taxon>Lythraceae</taxon>
        <taxon>Punica</taxon>
    </lineage>
</organism>
<gene>
    <name evidence="2" type="ORF">CDL15_Pgr013802</name>
</gene>
<evidence type="ECO:0000313" key="3">
    <source>
        <dbReference type="Proteomes" id="UP000197138"/>
    </source>
</evidence>
<evidence type="ECO:0000256" key="1">
    <source>
        <dbReference type="SAM" id="Phobius"/>
    </source>
</evidence>
<feature type="transmembrane region" description="Helical" evidence="1">
    <location>
        <begin position="111"/>
        <end position="128"/>
    </location>
</feature>
<comment type="caution">
    <text evidence="2">The sequence shown here is derived from an EMBL/GenBank/DDBJ whole genome shotgun (WGS) entry which is preliminary data.</text>
</comment>
<feature type="transmembrane region" description="Helical" evidence="1">
    <location>
        <begin position="43"/>
        <end position="64"/>
    </location>
</feature>